<evidence type="ECO:0000259" key="5">
    <source>
        <dbReference type="SMART" id="SM00363"/>
    </source>
</evidence>
<dbReference type="SUPFAM" id="SSF55174">
    <property type="entry name" value="Alpha-L RNA-binding motif"/>
    <property type="match status" value="1"/>
</dbReference>
<dbReference type="CDD" id="cd00165">
    <property type="entry name" value="S4"/>
    <property type="match status" value="1"/>
</dbReference>
<dbReference type="InterPro" id="IPR002942">
    <property type="entry name" value="S4_RNA-bd"/>
</dbReference>
<dbReference type="HOGENOM" id="CLU_024979_1_0_1"/>
<evidence type="ECO:0000313" key="8">
    <source>
        <dbReference type="Proteomes" id="UP000011087"/>
    </source>
</evidence>
<feature type="domain" description="RNA-binding S4" evidence="5">
    <location>
        <begin position="20"/>
        <end position="78"/>
    </location>
</feature>
<dbReference type="GO" id="GO:0001522">
    <property type="term" value="P:pseudouridine synthesis"/>
    <property type="evidence" value="ECO:0007669"/>
    <property type="project" value="InterPro"/>
</dbReference>
<dbReference type="Proteomes" id="UP000011087">
    <property type="component" value="Unassembled WGS sequence"/>
</dbReference>
<dbReference type="AlphaFoldDB" id="L1JM42"/>
<keyword evidence="8" id="KW-1185">Reference proteome</keyword>
<dbReference type="InterPro" id="IPR036986">
    <property type="entry name" value="S4_RNA-bd_sf"/>
</dbReference>
<evidence type="ECO:0000256" key="3">
    <source>
        <dbReference type="ARBA" id="ARBA00023235"/>
    </source>
</evidence>
<keyword evidence="2 4" id="KW-0694">RNA-binding</keyword>
<dbReference type="SUPFAM" id="SSF55120">
    <property type="entry name" value="Pseudouridine synthase"/>
    <property type="match status" value="1"/>
</dbReference>
<evidence type="ECO:0000313" key="6">
    <source>
        <dbReference type="EMBL" id="EKX49477.1"/>
    </source>
</evidence>
<dbReference type="PANTHER" id="PTHR47683:SF3">
    <property type="entry name" value="RIBOSOMAL LARGE SUBUNIT PSEUDOURIDINE SYNTHASE B"/>
    <property type="match status" value="1"/>
</dbReference>
<dbReference type="PANTHER" id="PTHR47683">
    <property type="entry name" value="PSEUDOURIDINE SYNTHASE FAMILY PROTEIN-RELATED"/>
    <property type="match status" value="1"/>
</dbReference>
<dbReference type="InterPro" id="IPR020103">
    <property type="entry name" value="PsdUridine_synth_cat_dom_sf"/>
</dbReference>
<dbReference type="EnsemblProtists" id="EKX49477">
    <property type="protein sequence ID" value="EKX49477"/>
    <property type="gene ID" value="GUITHDRAFT_105005"/>
</dbReference>
<reference evidence="7" key="3">
    <citation type="submission" date="2016-03" db="UniProtKB">
        <authorList>
            <consortium name="EnsemblProtists"/>
        </authorList>
    </citation>
    <scope>IDENTIFICATION</scope>
</reference>
<dbReference type="EMBL" id="JH992982">
    <property type="protein sequence ID" value="EKX49477.1"/>
    <property type="molecule type" value="Genomic_DNA"/>
</dbReference>
<dbReference type="InterPro" id="IPR042092">
    <property type="entry name" value="PsdUridine_s_RsuA/RluB/E/F_cat"/>
</dbReference>
<name>L1JM42_GUITC</name>
<dbReference type="GO" id="GO:0003723">
    <property type="term" value="F:RNA binding"/>
    <property type="evidence" value="ECO:0007669"/>
    <property type="project" value="UniProtKB-KW"/>
</dbReference>
<dbReference type="PaxDb" id="55529-EKX49477"/>
<dbReference type="GO" id="GO:0006364">
    <property type="term" value="P:rRNA processing"/>
    <property type="evidence" value="ECO:0007669"/>
    <property type="project" value="UniProtKB-ARBA"/>
</dbReference>
<dbReference type="InterPro" id="IPR006145">
    <property type="entry name" value="PsdUridine_synth_RsuA/RluA"/>
</dbReference>
<reference evidence="8" key="2">
    <citation type="submission" date="2012-11" db="EMBL/GenBank/DDBJ databases">
        <authorList>
            <person name="Kuo A."/>
            <person name="Curtis B.A."/>
            <person name="Tanifuji G."/>
            <person name="Burki F."/>
            <person name="Gruber A."/>
            <person name="Irimia M."/>
            <person name="Maruyama S."/>
            <person name="Arias M.C."/>
            <person name="Ball S.G."/>
            <person name="Gile G.H."/>
            <person name="Hirakawa Y."/>
            <person name="Hopkins J.F."/>
            <person name="Rensing S.A."/>
            <person name="Schmutz J."/>
            <person name="Symeonidi A."/>
            <person name="Elias M."/>
            <person name="Eveleigh R.J."/>
            <person name="Herman E.K."/>
            <person name="Klute M.J."/>
            <person name="Nakayama T."/>
            <person name="Obornik M."/>
            <person name="Reyes-Prieto A."/>
            <person name="Armbrust E.V."/>
            <person name="Aves S.J."/>
            <person name="Beiko R.G."/>
            <person name="Coutinho P."/>
            <person name="Dacks J.B."/>
            <person name="Durnford D.G."/>
            <person name="Fast N.M."/>
            <person name="Green B.R."/>
            <person name="Grisdale C."/>
            <person name="Hempe F."/>
            <person name="Henrissat B."/>
            <person name="Hoppner M.P."/>
            <person name="Ishida K.-I."/>
            <person name="Kim E."/>
            <person name="Koreny L."/>
            <person name="Kroth P.G."/>
            <person name="Liu Y."/>
            <person name="Malik S.-B."/>
            <person name="Maier U.G."/>
            <person name="McRose D."/>
            <person name="Mock T."/>
            <person name="Neilson J.A."/>
            <person name="Onodera N.T."/>
            <person name="Poole A.M."/>
            <person name="Pritham E.J."/>
            <person name="Richards T.A."/>
            <person name="Rocap G."/>
            <person name="Roy S.W."/>
            <person name="Sarai C."/>
            <person name="Schaack S."/>
            <person name="Shirato S."/>
            <person name="Slamovits C.H."/>
            <person name="Spencer D.F."/>
            <person name="Suzuki S."/>
            <person name="Worden A.Z."/>
            <person name="Zauner S."/>
            <person name="Barry K."/>
            <person name="Bell C."/>
            <person name="Bharti A.K."/>
            <person name="Crow J.A."/>
            <person name="Grimwood J."/>
            <person name="Kramer R."/>
            <person name="Lindquist E."/>
            <person name="Lucas S."/>
            <person name="Salamov A."/>
            <person name="McFadden G.I."/>
            <person name="Lane C.E."/>
            <person name="Keeling P.J."/>
            <person name="Gray M.W."/>
            <person name="Grigoriev I.V."/>
            <person name="Archibald J.M."/>
        </authorList>
    </citation>
    <scope>NUCLEOTIDE SEQUENCE</scope>
    <source>
        <strain evidence="8">CCMP2712</strain>
    </source>
</reference>
<dbReference type="Gene3D" id="3.30.70.1560">
    <property type="entry name" value="Alpha-L RNA-binding motif"/>
    <property type="match status" value="1"/>
</dbReference>
<dbReference type="GeneID" id="17306125"/>
<evidence type="ECO:0000256" key="2">
    <source>
        <dbReference type="ARBA" id="ARBA00022884"/>
    </source>
</evidence>
<protein>
    <recommendedName>
        <fullName evidence="5">RNA-binding S4 domain-containing protein</fullName>
    </recommendedName>
</protein>
<proteinExistence type="inferred from homology"/>
<dbReference type="SMART" id="SM00363">
    <property type="entry name" value="S4"/>
    <property type="match status" value="1"/>
</dbReference>
<reference evidence="6 8" key="1">
    <citation type="journal article" date="2012" name="Nature">
        <title>Algal genomes reveal evolutionary mosaicism and the fate of nucleomorphs.</title>
        <authorList>
            <consortium name="DOE Joint Genome Institute"/>
            <person name="Curtis B.A."/>
            <person name="Tanifuji G."/>
            <person name="Burki F."/>
            <person name="Gruber A."/>
            <person name="Irimia M."/>
            <person name="Maruyama S."/>
            <person name="Arias M.C."/>
            <person name="Ball S.G."/>
            <person name="Gile G.H."/>
            <person name="Hirakawa Y."/>
            <person name="Hopkins J.F."/>
            <person name="Kuo A."/>
            <person name="Rensing S.A."/>
            <person name="Schmutz J."/>
            <person name="Symeonidi A."/>
            <person name="Elias M."/>
            <person name="Eveleigh R.J."/>
            <person name="Herman E.K."/>
            <person name="Klute M.J."/>
            <person name="Nakayama T."/>
            <person name="Obornik M."/>
            <person name="Reyes-Prieto A."/>
            <person name="Armbrust E.V."/>
            <person name="Aves S.J."/>
            <person name="Beiko R.G."/>
            <person name="Coutinho P."/>
            <person name="Dacks J.B."/>
            <person name="Durnford D.G."/>
            <person name="Fast N.M."/>
            <person name="Green B.R."/>
            <person name="Grisdale C.J."/>
            <person name="Hempel F."/>
            <person name="Henrissat B."/>
            <person name="Hoppner M.P."/>
            <person name="Ishida K."/>
            <person name="Kim E."/>
            <person name="Koreny L."/>
            <person name="Kroth P.G."/>
            <person name="Liu Y."/>
            <person name="Malik S.B."/>
            <person name="Maier U.G."/>
            <person name="McRose D."/>
            <person name="Mock T."/>
            <person name="Neilson J.A."/>
            <person name="Onodera N.T."/>
            <person name="Poole A.M."/>
            <person name="Pritham E.J."/>
            <person name="Richards T.A."/>
            <person name="Rocap G."/>
            <person name="Roy S.W."/>
            <person name="Sarai C."/>
            <person name="Schaack S."/>
            <person name="Shirato S."/>
            <person name="Slamovits C.H."/>
            <person name="Spencer D.F."/>
            <person name="Suzuki S."/>
            <person name="Worden A.Z."/>
            <person name="Zauner S."/>
            <person name="Barry K."/>
            <person name="Bell C."/>
            <person name="Bharti A.K."/>
            <person name="Crow J.A."/>
            <person name="Grimwood J."/>
            <person name="Kramer R."/>
            <person name="Lindquist E."/>
            <person name="Lucas S."/>
            <person name="Salamov A."/>
            <person name="McFadden G.I."/>
            <person name="Lane C.E."/>
            <person name="Keeling P.J."/>
            <person name="Gray M.W."/>
            <person name="Grigoriev I.V."/>
            <person name="Archibald J.M."/>
        </authorList>
    </citation>
    <scope>NUCLEOTIDE SEQUENCE</scope>
    <source>
        <strain evidence="6 8">CCMP2712</strain>
    </source>
</reference>
<dbReference type="InterPro" id="IPR020094">
    <property type="entry name" value="TruA/RsuA/RluB/E/F_N"/>
</dbReference>
<dbReference type="GO" id="GO:0009982">
    <property type="term" value="F:pseudouridine synthase activity"/>
    <property type="evidence" value="ECO:0007669"/>
    <property type="project" value="InterPro"/>
</dbReference>
<dbReference type="STRING" id="905079.L1JM42"/>
<evidence type="ECO:0000256" key="1">
    <source>
        <dbReference type="ARBA" id="ARBA00008348"/>
    </source>
</evidence>
<evidence type="ECO:0000256" key="4">
    <source>
        <dbReference type="PROSITE-ProRule" id="PRU00182"/>
    </source>
</evidence>
<organism evidence="6">
    <name type="scientific">Guillardia theta (strain CCMP2712)</name>
    <name type="common">Cryptophyte</name>
    <dbReference type="NCBI Taxonomy" id="905079"/>
    <lineage>
        <taxon>Eukaryota</taxon>
        <taxon>Cryptophyceae</taxon>
        <taxon>Pyrenomonadales</taxon>
        <taxon>Geminigeraceae</taxon>
        <taxon>Guillardia</taxon>
    </lineage>
</organism>
<dbReference type="OMA" id="EWINNGW"/>
<dbReference type="Gene3D" id="3.10.290.10">
    <property type="entry name" value="RNA-binding S4 domain"/>
    <property type="match status" value="1"/>
</dbReference>
<dbReference type="eggNOG" id="ENOG502QT4T">
    <property type="taxonomic scope" value="Eukaryota"/>
</dbReference>
<dbReference type="Pfam" id="PF00849">
    <property type="entry name" value="PseudoU_synth_2"/>
    <property type="match status" value="1"/>
</dbReference>
<evidence type="ECO:0000313" key="7">
    <source>
        <dbReference type="EnsemblProtists" id="EKX49477"/>
    </source>
</evidence>
<dbReference type="PROSITE" id="PS50889">
    <property type="entry name" value="S4"/>
    <property type="match status" value="1"/>
</dbReference>
<dbReference type="Gene3D" id="3.30.70.580">
    <property type="entry name" value="Pseudouridine synthase I, catalytic domain, N-terminal subdomain"/>
    <property type="match status" value="1"/>
</dbReference>
<sequence length="278" mass="31959">MTQTFSRSFSDMQEEERAGPILAKAIARSGLCSRREAINIIKAGDVEVNGNVVTSCSTWLSVTDVVKVYGKEIDPHTPPQIILFHKPKGYLTTKSDPLSRPTIYDLLPQDEFWQNISPVGRLDFSTEGLLVLTNDGEIKRFLELPANNIEREYRVRVHGPRVSDQQLEQLARGLSVAGVQYKGIDARFDDPRFEDREPKNQSNRWIAMVLREGKNREIRRVIESFGWEVTRLIRVKYGMFRLGMLQAGEVKPCPQRDLQQMQMLMDKAYFNGKNKTRR</sequence>
<dbReference type="InterPro" id="IPR050343">
    <property type="entry name" value="RsuA_PseudoU_synthase"/>
</dbReference>
<dbReference type="NCBIfam" id="TIGR00093">
    <property type="entry name" value="pseudouridine synthase"/>
    <property type="match status" value="1"/>
</dbReference>
<dbReference type="OrthoDB" id="440619at2759"/>
<dbReference type="InterPro" id="IPR000748">
    <property type="entry name" value="PsdUridine_synth_RsuA/RluB/E/F"/>
</dbReference>
<comment type="similarity">
    <text evidence="1">Belongs to the pseudouridine synthase RsuA family.</text>
</comment>
<dbReference type="InterPro" id="IPR018496">
    <property type="entry name" value="PsdUridine_synth_RsuA/RluB_CS"/>
</dbReference>
<accession>L1JM42</accession>
<keyword evidence="3" id="KW-0413">Isomerase</keyword>
<gene>
    <name evidence="6" type="ORF">GUITHDRAFT_105005</name>
</gene>
<dbReference type="Pfam" id="PF01479">
    <property type="entry name" value="S4"/>
    <property type="match status" value="1"/>
</dbReference>
<dbReference type="KEGG" id="gtt:GUITHDRAFT_105005"/>
<dbReference type="RefSeq" id="XP_005836457.1">
    <property type="nucleotide sequence ID" value="XM_005836400.1"/>
</dbReference>
<dbReference type="PROSITE" id="PS01149">
    <property type="entry name" value="PSI_RSU"/>
    <property type="match status" value="1"/>
</dbReference>